<evidence type="ECO:0000313" key="1">
    <source>
        <dbReference type="EMBL" id="MDZ5480596.1"/>
    </source>
</evidence>
<accession>A0AAW9JEU1</accession>
<dbReference type="GO" id="GO:0003677">
    <property type="term" value="F:DNA binding"/>
    <property type="evidence" value="ECO:0007669"/>
    <property type="project" value="UniProtKB-KW"/>
</dbReference>
<keyword evidence="1" id="KW-0238">DNA-binding</keyword>
<reference evidence="1" key="1">
    <citation type="submission" date="2023-12" db="EMBL/GenBank/DDBJ databases">
        <title>Genome sequence of Bacillus thuringiensis strain SS10.</title>
        <authorList>
            <person name="Rouis S."/>
        </authorList>
    </citation>
    <scope>NUCLEOTIDE SEQUENCE</scope>
    <source>
        <strain evidence="1">SS10</strain>
    </source>
</reference>
<dbReference type="AlphaFoldDB" id="A0AAW9JEU1"/>
<dbReference type="InterPro" id="IPR020250">
    <property type="entry name" value="Plasmid_pXO2-72"/>
</dbReference>
<dbReference type="RefSeq" id="WP_043938445.1">
    <property type="nucleotide sequence ID" value="NZ_JAWWLF010000054.1"/>
</dbReference>
<evidence type="ECO:0000313" key="2">
    <source>
        <dbReference type="Proteomes" id="UP001292252"/>
    </source>
</evidence>
<proteinExistence type="predicted"/>
<sequence length="82" mass="9801">MNEIENYMTPSEAAYKWGVKRDTLKNKYSPSMLNEKQQEELQQMIDEGLIKFFLPPNGVRKEWIISRDAMFIWFGEPRISKE</sequence>
<gene>
    <name evidence="1" type="ORF">U2F49_31140</name>
</gene>
<comment type="caution">
    <text evidence="1">The sequence shown here is derived from an EMBL/GenBank/DDBJ whole genome shotgun (WGS) entry which is preliminary data.</text>
</comment>
<dbReference type="Proteomes" id="UP001292252">
    <property type="component" value="Unassembled WGS sequence"/>
</dbReference>
<organism evidence="1 2">
    <name type="scientific">Bacillus thuringiensis</name>
    <dbReference type="NCBI Taxonomy" id="1428"/>
    <lineage>
        <taxon>Bacteria</taxon>
        <taxon>Bacillati</taxon>
        <taxon>Bacillota</taxon>
        <taxon>Bacilli</taxon>
        <taxon>Bacillales</taxon>
        <taxon>Bacillaceae</taxon>
        <taxon>Bacillus</taxon>
        <taxon>Bacillus cereus group</taxon>
    </lineage>
</organism>
<dbReference type="EMBL" id="JAXOTW010000035">
    <property type="protein sequence ID" value="MDZ5480596.1"/>
    <property type="molecule type" value="Genomic_DNA"/>
</dbReference>
<protein>
    <submittedName>
        <fullName evidence="1">DNA-binding protein</fullName>
    </submittedName>
</protein>
<name>A0AAW9JEU1_BACTU</name>
<dbReference type="Pfam" id="PF17443">
    <property type="entry name" value="pXO2-72"/>
    <property type="match status" value="1"/>
</dbReference>